<dbReference type="Pfam" id="PF00201">
    <property type="entry name" value="UDPGT"/>
    <property type="match status" value="1"/>
</dbReference>
<accession>A0AAN7GA10</accession>
<dbReference type="Proteomes" id="UP001324115">
    <property type="component" value="Unassembled WGS sequence"/>
</dbReference>
<dbReference type="InterPro" id="IPR035595">
    <property type="entry name" value="UDP_glycos_trans_CS"/>
</dbReference>
<dbReference type="GO" id="GO:0080044">
    <property type="term" value="F:quercetin 7-O-glucosyltransferase activity"/>
    <property type="evidence" value="ECO:0007669"/>
    <property type="project" value="TreeGrafter"/>
</dbReference>
<dbReference type="SUPFAM" id="SSF53756">
    <property type="entry name" value="UDP-Glycosyltransferase/glycogen phosphorylase"/>
    <property type="match status" value="1"/>
</dbReference>
<evidence type="ECO:0000256" key="5">
    <source>
        <dbReference type="RuleBase" id="RU362057"/>
    </source>
</evidence>
<dbReference type="FunFam" id="3.40.50.2000:FF:000129">
    <property type="entry name" value="Glycosyltransferase"/>
    <property type="match status" value="1"/>
</dbReference>
<dbReference type="EMBL" id="JAXUIC010000002">
    <property type="protein sequence ID" value="KAK4604999.1"/>
    <property type="molecule type" value="Genomic_DNA"/>
</dbReference>
<dbReference type="PANTHER" id="PTHR11926">
    <property type="entry name" value="GLUCOSYL/GLUCURONOSYL TRANSFERASES"/>
    <property type="match status" value="1"/>
</dbReference>
<keyword evidence="3 4" id="KW-0808">Transferase</keyword>
<name>A0AAN7GA10_QUERU</name>
<dbReference type="Gene3D" id="3.40.50.2000">
    <property type="entry name" value="Glycogen Phosphorylase B"/>
    <property type="match status" value="2"/>
</dbReference>
<evidence type="ECO:0000256" key="3">
    <source>
        <dbReference type="ARBA" id="ARBA00022679"/>
    </source>
</evidence>
<protein>
    <recommendedName>
        <fullName evidence="5">Glycosyltransferase</fullName>
        <ecNumber evidence="5">2.4.1.-</ecNumber>
    </recommendedName>
</protein>
<sequence length="448" mass="49234">MSETTNAGEKHVAVLAFPFGTHAAPLLSLVSRIAATAPNVYFSFFCTSNSNNSVFSNEGLNNIKPYDVYDGLPEGYTCSFNNPIEPVMLFLKAMPENYKSVMEVAVRERRREISCIMSDAFFGFAGKMAEEMDVNWVPVWTAGPRSLLVHVDTDVIRKRLGDSGSEDQTLEIIPGFSSSMRAVDLPEGVITNISTPFSMMLHNMGLMLPNATAVAINSYEEIDLDIVNILKQRFHEFLNVGPFLLTCPQTICSDEHGCLEWLDKHKADSVAYISFGSVITLPPPEQAALAEALEASGFPFLWSLRSFEESLPKGFIERTRTQGKIVPWAPQMLVLGHRSVGVFVTHCGWNSVLESVIAAVPMICRPFFGDQRLNMRTVEASWGIGVGLEGGVFTKDGMVKALEQTMSSEQGKEMRKKAEAFNESALEAVACDGSSTKDINTLVKLVTS</sequence>
<evidence type="ECO:0000313" key="7">
    <source>
        <dbReference type="Proteomes" id="UP001324115"/>
    </source>
</evidence>
<keyword evidence="2 4" id="KW-0328">Glycosyltransferase</keyword>
<comment type="similarity">
    <text evidence="1 4">Belongs to the UDP-glycosyltransferase family.</text>
</comment>
<evidence type="ECO:0000256" key="4">
    <source>
        <dbReference type="RuleBase" id="RU003718"/>
    </source>
</evidence>
<reference evidence="6 7" key="1">
    <citation type="journal article" date="2023" name="G3 (Bethesda)">
        <title>A haplotype-resolved chromosome-scale genome for Quercus rubra L. provides insights into the genetics of adaptive traits for red oak species.</title>
        <authorList>
            <person name="Kapoor B."/>
            <person name="Jenkins J."/>
            <person name="Schmutz J."/>
            <person name="Zhebentyayeva T."/>
            <person name="Kuelheim C."/>
            <person name="Coggeshall M."/>
            <person name="Heim C."/>
            <person name="Lasky J.R."/>
            <person name="Leites L."/>
            <person name="Islam-Faridi N."/>
            <person name="Romero-Severson J."/>
            <person name="DeLeo V.L."/>
            <person name="Lucas S.M."/>
            <person name="Lazic D."/>
            <person name="Gailing O."/>
            <person name="Carlson J."/>
            <person name="Staton M."/>
        </authorList>
    </citation>
    <scope>NUCLEOTIDE SEQUENCE [LARGE SCALE GENOMIC DNA]</scope>
    <source>
        <strain evidence="6">Pseudo-F2</strain>
    </source>
</reference>
<dbReference type="PANTHER" id="PTHR11926:SF1560">
    <property type="entry name" value="UDP-GLYCOSYLTRANSFERASE 74E1-RELATED"/>
    <property type="match status" value="1"/>
</dbReference>
<dbReference type="PROSITE" id="PS00375">
    <property type="entry name" value="UDPGT"/>
    <property type="match status" value="1"/>
</dbReference>
<dbReference type="FunFam" id="3.40.50.2000:FF:000091">
    <property type="entry name" value="Glycosyltransferase"/>
    <property type="match status" value="1"/>
</dbReference>
<proteinExistence type="inferred from homology"/>
<dbReference type="InterPro" id="IPR002213">
    <property type="entry name" value="UDP_glucos_trans"/>
</dbReference>
<comment type="caution">
    <text evidence="6">The sequence shown here is derived from an EMBL/GenBank/DDBJ whole genome shotgun (WGS) entry which is preliminary data.</text>
</comment>
<evidence type="ECO:0000256" key="1">
    <source>
        <dbReference type="ARBA" id="ARBA00009995"/>
    </source>
</evidence>
<dbReference type="CDD" id="cd03784">
    <property type="entry name" value="GT1_Gtf-like"/>
    <property type="match status" value="1"/>
</dbReference>
<dbReference type="EC" id="2.4.1.-" evidence="5"/>
<organism evidence="6 7">
    <name type="scientific">Quercus rubra</name>
    <name type="common">Northern red oak</name>
    <name type="synonym">Quercus borealis</name>
    <dbReference type="NCBI Taxonomy" id="3512"/>
    <lineage>
        <taxon>Eukaryota</taxon>
        <taxon>Viridiplantae</taxon>
        <taxon>Streptophyta</taxon>
        <taxon>Embryophyta</taxon>
        <taxon>Tracheophyta</taxon>
        <taxon>Spermatophyta</taxon>
        <taxon>Magnoliopsida</taxon>
        <taxon>eudicotyledons</taxon>
        <taxon>Gunneridae</taxon>
        <taxon>Pentapetalae</taxon>
        <taxon>rosids</taxon>
        <taxon>fabids</taxon>
        <taxon>Fagales</taxon>
        <taxon>Fagaceae</taxon>
        <taxon>Quercus</taxon>
    </lineage>
</organism>
<gene>
    <name evidence="6" type="ORF">RGQ29_013175</name>
</gene>
<dbReference type="GO" id="GO:0080043">
    <property type="term" value="F:quercetin 3-O-glucosyltransferase activity"/>
    <property type="evidence" value="ECO:0007669"/>
    <property type="project" value="TreeGrafter"/>
</dbReference>
<evidence type="ECO:0000313" key="6">
    <source>
        <dbReference type="EMBL" id="KAK4604999.1"/>
    </source>
</evidence>
<dbReference type="AlphaFoldDB" id="A0AAN7GA10"/>
<evidence type="ECO:0000256" key="2">
    <source>
        <dbReference type="ARBA" id="ARBA00022676"/>
    </source>
</evidence>
<keyword evidence="7" id="KW-1185">Reference proteome</keyword>